<dbReference type="InterPro" id="IPR014762">
    <property type="entry name" value="DNA_mismatch_repair_CS"/>
</dbReference>
<evidence type="ECO:0000256" key="3">
    <source>
        <dbReference type="ARBA" id="ARBA00022763"/>
    </source>
</evidence>
<dbReference type="FunFam" id="3.30.565.10:FF:000003">
    <property type="entry name" value="DNA mismatch repair endonuclease MutL"/>
    <property type="match status" value="1"/>
</dbReference>
<dbReference type="NCBIfam" id="TIGR00585">
    <property type="entry name" value="mutl"/>
    <property type="match status" value="1"/>
</dbReference>
<dbReference type="GO" id="GO:0032300">
    <property type="term" value="C:mismatch repair complex"/>
    <property type="evidence" value="ECO:0007669"/>
    <property type="project" value="InterPro"/>
</dbReference>
<dbReference type="InterPro" id="IPR014790">
    <property type="entry name" value="MutL_C"/>
</dbReference>
<dbReference type="Pfam" id="PF01119">
    <property type="entry name" value="DNA_mis_repair"/>
    <property type="match status" value="1"/>
</dbReference>
<keyword evidence="3" id="KW-0227">DNA damage</keyword>
<dbReference type="CDD" id="cd00782">
    <property type="entry name" value="MutL_Trans"/>
    <property type="match status" value="1"/>
</dbReference>
<dbReference type="PANTHER" id="PTHR10073">
    <property type="entry name" value="DNA MISMATCH REPAIR PROTEIN MLH, PMS, MUTL"/>
    <property type="match status" value="1"/>
</dbReference>
<gene>
    <name evidence="6" type="ORF">BCF55_1680</name>
</gene>
<dbReference type="SUPFAM" id="SSF55874">
    <property type="entry name" value="ATPase domain of HSP90 chaperone/DNA topoisomerase II/histidine kinase"/>
    <property type="match status" value="1"/>
</dbReference>
<dbReference type="Proteomes" id="UP000267841">
    <property type="component" value="Unassembled WGS sequence"/>
</dbReference>
<dbReference type="SUPFAM" id="SSF118116">
    <property type="entry name" value="DNA mismatch repair protein MutL"/>
    <property type="match status" value="1"/>
</dbReference>
<dbReference type="EMBL" id="RCCJ01000001">
    <property type="protein sequence ID" value="RLJ71378.1"/>
    <property type="molecule type" value="Genomic_DNA"/>
</dbReference>
<protein>
    <recommendedName>
        <fullName evidence="2">DNA mismatch repair protein MutL</fullName>
    </recommendedName>
</protein>
<keyword evidence="7" id="KW-1185">Reference proteome</keyword>
<proteinExistence type="inferred from homology"/>
<accession>A0A497XR35</accession>
<dbReference type="InterPro" id="IPR013507">
    <property type="entry name" value="DNA_mismatch_S5_2-like"/>
</dbReference>
<dbReference type="Pfam" id="PF13589">
    <property type="entry name" value="HATPase_c_3"/>
    <property type="match status" value="1"/>
</dbReference>
<dbReference type="InterPro" id="IPR020568">
    <property type="entry name" value="Ribosomal_Su5_D2-typ_SF"/>
</dbReference>
<dbReference type="RefSeq" id="WP_121012707.1">
    <property type="nucleotide sequence ID" value="NZ_RCCJ01000001.1"/>
</dbReference>
<dbReference type="SMART" id="SM01340">
    <property type="entry name" value="DNA_mis_repair"/>
    <property type="match status" value="1"/>
</dbReference>
<dbReference type="InterPro" id="IPR002099">
    <property type="entry name" value="MutL/Mlh/PMS"/>
</dbReference>
<dbReference type="PANTHER" id="PTHR10073:SF12">
    <property type="entry name" value="DNA MISMATCH REPAIR PROTEIN MLH1"/>
    <property type="match status" value="1"/>
</dbReference>
<dbReference type="GO" id="GO:0030983">
    <property type="term" value="F:mismatched DNA binding"/>
    <property type="evidence" value="ECO:0007669"/>
    <property type="project" value="InterPro"/>
</dbReference>
<reference evidence="6 7" key="1">
    <citation type="submission" date="2018-10" db="EMBL/GenBank/DDBJ databases">
        <title>Genomic Encyclopedia of Archaeal and Bacterial Type Strains, Phase II (KMG-II): from individual species to whole genera.</title>
        <authorList>
            <person name="Goeker M."/>
        </authorList>
    </citation>
    <scope>NUCLEOTIDE SEQUENCE [LARGE SCALE GENOMIC DNA]</scope>
    <source>
        <strain evidence="6 7">DSM 16510</strain>
    </source>
</reference>
<keyword evidence="4" id="KW-0234">DNA repair</keyword>
<organism evidence="6 7">
    <name type="scientific">Hydrogenivirga caldilitoris</name>
    <dbReference type="NCBI Taxonomy" id="246264"/>
    <lineage>
        <taxon>Bacteria</taxon>
        <taxon>Pseudomonadati</taxon>
        <taxon>Aquificota</taxon>
        <taxon>Aquificia</taxon>
        <taxon>Aquificales</taxon>
        <taxon>Aquificaceae</taxon>
        <taxon>Hydrogenivirga</taxon>
    </lineage>
</organism>
<dbReference type="GO" id="GO:0005524">
    <property type="term" value="F:ATP binding"/>
    <property type="evidence" value="ECO:0007669"/>
    <property type="project" value="InterPro"/>
</dbReference>
<evidence type="ECO:0000259" key="5">
    <source>
        <dbReference type="SMART" id="SM01340"/>
    </source>
</evidence>
<comment type="caution">
    <text evidence="6">The sequence shown here is derived from an EMBL/GenBank/DDBJ whole genome shotgun (WGS) entry which is preliminary data.</text>
</comment>
<dbReference type="CDD" id="cd16926">
    <property type="entry name" value="HATPase_MutL-MLH-PMS-like"/>
    <property type="match status" value="1"/>
</dbReference>
<name>A0A497XR35_9AQUI</name>
<dbReference type="OrthoDB" id="9763467at2"/>
<dbReference type="InterPro" id="IPR014721">
    <property type="entry name" value="Ribsml_uS5_D2-typ_fold_subgr"/>
</dbReference>
<dbReference type="GO" id="GO:0140664">
    <property type="term" value="F:ATP-dependent DNA damage sensor activity"/>
    <property type="evidence" value="ECO:0007669"/>
    <property type="project" value="InterPro"/>
</dbReference>
<comment type="similarity">
    <text evidence="1">Belongs to the DNA mismatch repair MutL/HexB family.</text>
</comment>
<dbReference type="SUPFAM" id="SSF54211">
    <property type="entry name" value="Ribosomal protein S5 domain 2-like"/>
    <property type="match status" value="1"/>
</dbReference>
<dbReference type="InterPro" id="IPR042120">
    <property type="entry name" value="MutL_C_dimsub"/>
</dbReference>
<evidence type="ECO:0000256" key="2">
    <source>
        <dbReference type="ARBA" id="ARBA00021975"/>
    </source>
</evidence>
<evidence type="ECO:0000313" key="6">
    <source>
        <dbReference type="EMBL" id="RLJ71378.1"/>
    </source>
</evidence>
<evidence type="ECO:0000256" key="1">
    <source>
        <dbReference type="ARBA" id="ARBA00006082"/>
    </source>
</evidence>
<dbReference type="AlphaFoldDB" id="A0A497XR35"/>
<dbReference type="Gene3D" id="3.30.1540.20">
    <property type="entry name" value="MutL, C-terminal domain, dimerisation subdomain"/>
    <property type="match status" value="1"/>
</dbReference>
<dbReference type="Gene3D" id="3.30.565.10">
    <property type="entry name" value="Histidine kinase-like ATPase, C-terminal domain"/>
    <property type="match status" value="1"/>
</dbReference>
<dbReference type="InterPro" id="IPR037198">
    <property type="entry name" value="MutL_C_sf"/>
</dbReference>
<sequence>MFVKILPPEVRSRIAAGEVIESPADVVKELLENALDANATKIEVETSKGGKRLILVRDNGIGIHPEDVDKVVLEGATSKIESEKDLLTLTSYGFRGEALHSIASVSRLRISSRFFQEKEGYEIEVEGGKVVSKVKRGMPVGTEVEVRDLFFNVPARRKFLRREDTERRKILQLIREYALVNPEVEFLFFSNAREVLSLKPSEERKRIEELFGGKFELIREEREFLKLRAYVRRNVSHGEFHVFINSKPVSMRTLKEFLKKTLGYRTQAVIFIDLPPFMVDFNVHPKKKEAKFLKERKTLSLLRSALVGRGAEIEFSYLEQEVPKYETEFKILGQLNDTLILAQRGDYLYFFDQHLISERLYYESLGETQRADSLACRSALKAGERLTQRQMEELIEAWKNLKNPHVCPHGRPIYYMVHLKEIYEKLGRSF</sequence>
<dbReference type="PROSITE" id="PS00058">
    <property type="entry name" value="DNA_MISMATCH_REPAIR_1"/>
    <property type="match status" value="1"/>
</dbReference>
<dbReference type="InterPro" id="IPR038973">
    <property type="entry name" value="MutL/Mlh/Pms-like"/>
</dbReference>
<evidence type="ECO:0000256" key="4">
    <source>
        <dbReference type="ARBA" id="ARBA00023204"/>
    </source>
</evidence>
<evidence type="ECO:0000313" key="7">
    <source>
        <dbReference type="Proteomes" id="UP000267841"/>
    </source>
</evidence>
<feature type="domain" description="DNA mismatch repair protein S5" evidence="5">
    <location>
        <begin position="207"/>
        <end position="307"/>
    </location>
</feature>
<dbReference type="GO" id="GO:0016887">
    <property type="term" value="F:ATP hydrolysis activity"/>
    <property type="evidence" value="ECO:0007669"/>
    <property type="project" value="InterPro"/>
</dbReference>
<dbReference type="GO" id="GO:0006298">
    <property type="term" value="P:mismatch repair"/>
    <property type="evidence" value="ECO:0007669"/>
    <property type="project" value="InterPro"/>
</dbReference>
<dbReference type="InterPro" id="IPR036890">
    <property type="entry name" value="HATPase_C_sf"/>
</dbReference>
<dbReference type="Gene3D" id="3.30.230.10">
    <property type="match status" value="1"/>
</dbReference>
<dbReference type="Pfam" id="PF08676">
    <property type="entry name" value="MutL_C"/>
    <property type="match status" value="1"/>
</dbReference>